<gene>
    <name evidence="2" type="ORF">OG469_01870</name>
</gene>
<evidence type="ECO:0000313" key="3">
    <source>
        <dbReference type="Proteomes" id="UP001432014"/>
    </source>
</evidence>
<feature type="transmembrane region" description="Helical" evidence="1">
    <location>
        <begin position="45"/>
        <end position="66"/>
    </location>
</feature>
<keyword evidence="1" id="KW-0472">Membrane</keyword>
<dbReference type="EMBL" id="CP108482">
    <property type="protein sequence ID" value="WUS54362.1"/>
    <property type="molecule type" value="Genomic_DNA"/>
</dbReference>
<dbReference type="RefSeq" id="WP_329492974.1">
    <property type="nucleotide sequence ID" value="NZ_CP108460.1"/>
</dbReference>
<evidence type="ECO:0000256" key="1">
    <source>
        <dbReference type="SAM" id="Phobius"/>
    </source>
</evidence>
<sequence length="112" mass="11332">MALKDVILAVDPTPKPSGGTVDGLVTGLAPDWGPFASVGGTARTVIQAIMAAVILILLGRALIGVIHLKVGGSQHDTVQVKQGQKELAGSLVAAFIVASIGTLFTIVYGMGL</sequence>
<keyword evidence="3" id="KW-1185">Reference proteome</keyword>
<reference evidence="2 3" key="1">
    <citation type="submission" date="2022-10" db="EMBL/GenBank/DDBJ databases">
        <title>The complete genomes of actinobacterial strains from the NBC collection.</title>
        <authorList>
            <person name="Joergensen T.S."/>
            <person name="Alvarez Arevalo M."/>
            <person name="Sterndorff E.B."/>
            <person name="Faurdal D."/>
            <person name="Vuksanovic O."/>
            <person name="Mourched A.-S."/>
            <person name="Charusanti P."/>
            <person name="Shaw S."/>
            <person name="Blin K."/>
            <person name="Weber T."/>
        </authorList>
    </citation>
    <scope>NUCLEOTIDE SEQUENCE [LARGE SCALE GENOMIC DNA]</scope>
    <source>
        <strain evidence="2 3">NBC_01247</strain>
    </source>
</reference>
<feature type="transmembrane region" description="Helical" evidence="1">
    <location>
        <begin position="87"/>
        <end position="110"/>
    </location>
</feature>
<proteinExistence type="predicted"/>
<accession>A0ABZ1W0L1</accession>
<evidence type="ECO:0008006" key="4">
    <source>
        <dbReference type="Google" id="ProtNLM"/>
    </source>
</evidence>
<dbReference type="Proteomes" id="UP001432014">
    <property type="component" value="Chromosome"/>
</dbReference>
<organism evidence="2 3">
    <name type="scientific">Kitasatospora herbaricolor</name>
    <dbReference type="NCBI Taxonomy" id="68217"/>
    <lineage>
        <taxon>Bacteria</taxon>
        <taxon>Bacillati</taxon>
        <taxon>Actinomycetota</taxon>
        <taxon>Actinomycetes</taxon>
        <taxon>Kitasatosporales</taxon>
        <taxon>Streptomycetaceae</taxon>
        <taxon>Kitasatospora</taxon>
    </lineage>
</organism>
<protein>
    <recommendedName>
        <fullName evidence="4">Integral membrane protein</fullName>
    </recommendedName>
</protein>
<keyword evidence="1" id="KW-1133">Transmembrane helix</keyword>
<name>A0ABZ1W0L1_9ACTN</name>
<evidence type="ECO:0000313" key="2">
    <source>
        <dbReference type="EMBL" id="WUS54362.1"/>
    </source>
</evidence>
<keyword evidence="1" id="KW-0812">Transmembrane</keyword>